<dbReference type="PANTHER" id="PTHR46950">
    <property type="entry name" value="MAGNESIUM TRANSPORTER CORA-LIKE FAMILY PROTEIN"/>
    <property type="match status" value="1"/>
</dbReference>
<accession>A0AAV6XY76</accession>
<sequence length="193" mass="21859">MIGEPEAVRGRLFTIRDVTQSTDRAWLQVFLRRVAGLRGKFKALACSEALRIAIWRNLGKNENPVALMERSFEGKFNKSSARRIRMITGQMIEGQEAICGCLFTIQDVMVRAWLQVMSLTLGLLTHQNELPVNSFYRGSFEGKFNKNSVGRDKEWEMIEEQEAICGRLFAIQEVMQSTGRACMVAGAFDTSKL</sequence>
<name>A0AAV6XY76_9LAMI</name>
<dbReference type="EMBL" id="WHWC01000003">
    <property type="protein sequence ID" value="KAG8385339.1"/>
    <property type="molecule type" value="Genomic_DNA"/>
</dbReference>
<proteinExistence type="predicted"/>
<reference evidence="1" key="1">
    <citation type="submission" date="2019-10" db="EMBL/GenBank/DDBJ databases">
        <authorList>
            <person name="Zhang R."/>
            <person name="Pan Y."/>
            <person name="Wang J."/>
            <person name="Ma R."/>
            <person name="Yu S."/>
        </authorList>
    </citation>
    <scope>NUCLEOTIDE SEQUENCE</scope>
    <source>
        <strain evidence="1">LA-IB0</strain>
        <tissue evidence="1">Leaf</tissue>
    </source>
</reference>
<keyword evidence="2" id="KW-1185">Reference proteome</keyword>
<organism evidence="1 2">
    <name type="scientific">Buddleja alternifolia</name>
    <dbReference type="NCBI Taxonomy" id="168488"/>
    <lineage>
        <taxon>Eukaryota</taxon>
        <taxon>Viridiplantae</taxon>
        <taxon>Streptophyta</taxon>
        <taxon>Embryophyta</taxon>
        <taxon>Tracheophyta</taxon>
        <taxon>Spermatophyta</taxon>
        <taxon>Magnoliopsida</taxon>
        <taxon>eudicotyledons</taxon>
        <taxon>Gunneridae</taxon>
        <taxon>Pentapetalae</taxon>
        <taxon>asterids</taxon>
        <taxon>lamiids</taxon>
        <taxon>Lamiales</taxon>
        <taxon>Scrophulariaceae</taxon>
        <taxon>Buddlejeae</taxon>
        <taxon>Buddleja</taxon>
    </lineage>
</organism>
<dbReference type="Proteomes" id="UP000826271">
    <property type="component" value="Unassembled WGS sequence"/>
</dbReference>
<gene>
    <name evidence="1" type="ORF">BUALT_Bualt03G0032500</name>
</gene>
<dbReference type="PANTHER" id="PTHR46950:SF2">
    <property type="entry name" value="MAGNESIUM TRANSPORTER CORA-LIKE FAMILY PROTEIN"/>
    <property type="match status" value="1"/>
</dbReference>
<protein>
    <submittedName>
        <fullName evidence="1">Uncharacterized protein</fullName>
    </submittedName>
</protein>
<evidence type="ECO:0000313" key="2">
    <source>
        <dbReference type="Proteomes" id="UP000826271"/>
    </source>
</evidence>
<comment type="caution">
    <text evidence="1">The sequence shown here is derived from an EMBL/GenBank/DDBJ whole genome shotgun (WGS) entry which is preliminary data.</text>
</comment>
<evidence type="ECO:0000313" key="1">
    <source>
        <dbReference type="EMBL" id="KAG8385339.1"/>
    </source>
</evidence>
<dbReference type="AlphaFoldDB" id="A0AAV6XY76"/>